<sequence>MATLLRLARTVSRNFELDYLELYLLHYPAHCAAHGICVTRSYSSGRCNFHRRVVCQLAQCHVWMTQVSKKWRRSTKRQWHAKTLKPERLEEDFKVFDYELRKEHMEVIKSMDRRYRTNRPAKFRGH</sequence>
<evidence type="ECO:0000313" key="1">
    <source>
        <dbReference type="EMBL" id="CAG7906839.1"/>
    </source>
</evidence>
<accession>A0A8D9HWW9</accession>
<reference evidence="1 2" key="1">
    <citation type="submission" date="2021-07" db="EMBL/GenBank/DDBJ databases">
        <authorList>
            <consortium name="Genoscope - CEA"/>
            <person name="William W."/>
        </authorList>
    </citation>
    <scope>NUCLEOTIDE SEQUENCE [LARGE SCALE GENOMIC DNA]</scope>
</reference>
<protein>
    <submittedName>
        <fullName evidence="1">Uncharacterized protein</fullName>
    </submittedName>
</protein>
<dbReference type="Gene3D" id="3.20.20.100">
    <property type="entry name" value="NADP-dependent oxidoreductase domain"/>
    <property type="match status" value="1"/>
</dbReference>
<dbReference type="Proteomes" id="UP000694005">
    <property type="component" value="Chromosome A04"/>
</dbReference>
<dbReference type="SUPFAM" id="SSF51430">
    <property type="entry name" value="NAD(P)-linked oxidoreductase"/>
    <property type="match status" value="1"/>
</dbReference>
<proteinExistence type="predicted"/>
<evidence type="ECO:0000313" key="2">
    <source>
        <dbReference type="Proteomes" id="UP000694005"/>
    </source>
</evidence>
<dbReference type="AlphaFoldDB" id="A0A8D9HWW9"/>
<gene>
    <name evidence="1" type="ORF">BRAPAZ1V2_A04P17400.2</name>
</gene>
<dbReference type="Gramene" id="A04p17400.2_BraZ1">
    <property type="protein sequence ID" value="A04p17400.2_BraZ1.CDS"/>
    <property type="gene ID" value="A04g17400.2_BraZ1"/>
</dbReference>
<dbReference type="EMBL" id="LS974620">
    <property type="protein sequence ID" value="CAG7906839.1"/>
    <property type="molecule type" value="Genomic_DNA"/>
</dbReference>
<organism evidence="1 2">
    <name type="scientific">Brassica campestris</name>
    <name type="common">Field mustard</name>
    <dbReference type="NCBI Taxonomy" id="3711"/>
    <lineage>
        <taxon>Eukaryota</taxon>
        <taxon>Viridiplantae</taxon>
        <taxon>Streptophyta</taxon>
        <taxon>Embryophyta</taxon>
        <taxon>Tracheophyta</taxon>
        <taxon>Spermatophyta</taxon>
        <taxon>Magnoliopsida</taxon>
        <taxon>eudicotyledons</taxon>
        <taxon>Gunneridae</taxon>
        <taxon>Pentapetalae</taxon>
        <taxon>rosids</taxon>
        <taxon>malvids</taxon>
        <taxon>Brassicales</taxon>
        <taxon>Brassicaceae</taxon>
        <taxon>Brassiceae</taxon>
        <taxon>Brassica</taxon>
    </lineage>
</organism>
<dbReference type="InterPro" id="IPR036812">
    <property type="entry name" value="NAD(P)_OxRdtase_dom_sf"/>
</dbReference>
<name>A0A8D9HWW9_BRACM</name>